<dbReference type="AlphaFoldDB" id="A0A3L6DCR8"/>
<evidence type="ECO:0000313" key="3">
    <source>
        <dbReference type="Proteomes" id="UP000251960"/>
    </source>
</evidence>
<comment type="caution">
    <text evidence="2">The sequence shown here is derived from an EMBL/GenBank/DDBJ whole genome shotgun (WGS) entry which is preliminary data.</text>
</comment>
<feature type="non-terminal residue" evidence="2">
    <location>
        <position position="1"/>
    </location>
</feature>
<evidence type="ECO:0000256" key="1">
    <source>
        <dbReference type="SAM" id="Phobius"/>
    </source>
</evidence>
<dbReference type="EMBL" id="NCVQ01000010">
    <property type="protein sequence ID" value="PWZ06410.1"/>
    <property type="molecule type" value="Genomic_DNA"/>
</dbReference>
<protein>
    <submittedName>
        <fullName evidence="2">Putative ribonuclease H protein</fullName>
    </submittedName>
</protein>
<dbReference type="PANTHER" id="PTHR33116">
    <property type="entry name" value="REVERSE TRANSCRIPTASE ZINC-BINDING DOMAIN-CONTAINING PROTEIN-RELATED-RELATED"/>
    <property type="match status" value="1"/>
</dbReference>
<reference evidence="2 3" key="1">
    <citation type="journal article" date="2018" name="Nat. Genet.">
        <title>Extensive intraspecific gene order and gene structural variations between Mo17 and other maize genomes.</title>
        <authorList>
            <person name="Sun S."/>
            <person name="Zhou Y."/>
            <person name="Chen J."/>
            <person name="Shi J."/>
            <person name="Zhao H."/>
            <person name="Zhao H."/>
            <person name="Song W."/>
            <person name="Zhang M."/>
            <person name="Cui Y."/>
            <person name="Dong X."/>
            <person name="Liu H."/>
            <person name="Ma X."/>
            <person name="Jiao Y."/>
            <person name="Wang B."/>
            <person name="Wei X."/>
            <person name="Stein J.C."/>
            <person name="Glaubitz J.C."/>
            <person name="Lu F."/>
            <person name="Yu G."/>
            <person name="Liang C."/>
            <person name="Fengler K."/>
            <person name="Li B."/>
            <person name="Rafalski A."/>
            <person name="Schnable P.S."/>
            <person name="Ware D.H."/>
            <person name="Buckler E.S."/>
            <person name="Lai J."/>
        </authorList>
    </citation>
    <scope>NUCLEOTIDE SEQUENCE [LARGE SCALE GENOMIC DNA]</scope>
    <source>
        <strain evidence="3">cv. Missouri 17</strain>
        <tissue evidence="2">Seedling</tissue>
    </source>
</reference>
<gene>
    <name evidence="2" type="primary">At1g65750_2</name>
    <name evidence="2" type="ORF">Zm00014a_011248</name>
</gene>
<keyword evidence="1" id="KW-1133">Transmembrane helix</keyword>
<name>A0A3L6DCR8_MAIZE</name>
<keyword evidence="1" id="KW-0472">Membrane</keyword>
<evidence type="ECO:0000313" key="2">
    <source>
        <dbReference type="EMBL" id="PWZ06410.1"/>
    </source>
</evidence>
<proteinExistence type="predicted"/>
<accession>A0A3L6DCR8</accession>
<dbReference type="PANTHER" id="PTHR33116:SF87">
    <property type="entry name" value="OS01G0158850 PROTEIN"/>
    <property type="match status" value="1"/>
</dbReference>
<dbReference type="Proteomes" id="UP000251960">
    <property type="component" value="Chromosome 9"/>
</dbReference>
<sequence length="89" mass="10383">EERFEKCLSSWKGKHLFIGGRLTLINSVVTCLPMYIMSFFDVPKGVMKKLDYFRSRFFWQGDEHKNHVVYESCPCQSTTGPCCAYCRSI</sequence>
<keyword evidence="1" id="KW-0812">Transmembrane</keyword>
<feature type="transmembrane region" description="Helical" evidence="1">
    <location>
        <begin position="18"/>
        <end position="40"/>
    </location>
</feature>
<organism evidence="2 3">
    <name type="scientific">Zea mays</name>
    <name type="common">Maize</name>
    <dbReference type="NCBI Taxonomy" id="4577"/>
    <lineage>
        <taxon>Eukaryota</taxon>
        <taxon>Viridiplantae</taxon>
        <taxon>Streptophyta</taxon>
        <taxon>Embryophyta</taxon>
        <taxon>Tracheophyta</taxon>
        <taxon>Spermatophyta</taxon>
        <taxon>Magnoliopsida</taxon>
        <taxon>Liliopsida</taxon>
        <taxon>Poales</taxon>
        <taxon>Poaceae</taxon>
        <taxon>PACMAD clade</taxon>
        <taxon>Panicoideae</taxon>
        <taxon>Andropogonodae</taxon>
        <taxon>Andropogoneae</taxon>
        <taxon>Tripsacinae</taxon>
        <taxon>Zea</taxon>
    </lineage>
</organism>